<dbReference type="InterPro" id="IPR036390">
    <property type="entry name" value="WH_DNA-bd_sf"/>
</dbReference>
<dbReference type="PANTHER" id="PTHR30346:SF28">
    <property type="entry name" value="HTH-TYPE TRANSCRIPTIONAL REGULATOR CYNR"/>
    <property type="match status" value="1"/>
</dbReference>
<evidence type="ECO:0000256" key="3">
    <source>
        <dbReference type="ARBA" id="ARBA00023125"/>
    </source>
</evidence>
<gene>
    <name evidence="6" type="ORF">SAMN06265368_0488</name>
</gene>
<evidence type="ECO:0000313" key="7">
    <source>
        <dbReference type="Proteomes" id="UP000219439"/>
    </source>
</evidence>
<dbReference type="EMBL" id="OBEL01000001">
    <property type="protein sequence ID" value="SNZ06638.1"/>
    <property type="molecule type" value="Genomic_DNA"/>
</dbReference>
<evidence type="ECO:0000256" key="2">
    <source>
        <dbReference type="ARBA" id="ARBA00023015"/>
    </source>
</evidence>
<evidence type="ECO:0000256" key="4">
    <source>
        <dbReference type="ARBA" id="ARBA00023163"/>
    </source>
</evidence>
<evidence type="ECO:0000259" key="5">
    <source>
        <dbReference type="PROSITE" id="PS50931"/>
    </source>
</evidence>
<dbReference type="InterPro" id="IPR005119">
    <property type="entry name" value="LysR_subst-bd"/>
</dbReference>
<dbReference type="RefSeq" id="WP_097151807.1">
    <property type="nucleotide sequence ID" value="NZ_OBEL01000001.1"/>
</dbReference>
<dbReference type="CDD" id="cd05466">
    <property type="entry name" value="PBP2_LTTR_substrate"/>
    <property type="match status" value="1"/>
</dbReference>
<dbReference type="Pfam" id="PF03466">
    <property type="entry name" value="LysR_substrate"/>
    <property type="match status" value="1"/>
</dbReference>
<keyword evidence="7" id="KW-1185">Reference proteome</keyword>
<evidence type="ECO:0000313" key="6">
    <source>
        <dbReference type="EMBL" id="SNZ06638.1"/>
    </source>
</evidence>
<keyword evidence="4" id="KW-0804">Transcription</keyword>
<proteinExistence type="inferred from homology"/>
<dbReference type="AlphaFoldDB" id="A0A285NBF3"/>
<dbReference type="PRINTS" id="PR00039">
    <property type="entry name" value="HTHLYSR"/>
</dbReference>
<dbReference type="GO" id="GO:0003700">
    <property type="term" value="F:DNA-binding transcription factor activity"/>
    <property type="evidence" value="ECO:0007669"/>
    <property type="project" value="InterPro"/>
</dbReference>
<protein>
    <submittedName>
        <fullName evidence="6">Transcriptional regulator, LysR family</fullName>
    </submittedName>
</protein>
<dbReference type="SUPFAM" id="SSF53850">
    <property type="entry name" value="Periplasmic binding protein-like II"/>
    <property type="match status" value="1"/>
</dbReference>
<dbReference type="PROSITE" id="PS50931">
    <property type="entry name" value="HTH_LYSR"/>
    <property type="match status" value="1"/>
</dbReference>
<dbReference type="OrthoDB" id="9813056at2"/>
<accession>A0A285NBF3</accession>
<name>A0A285NBF3_9HYPH</name>
<dbReference type="SUPFAM" id="SSF46785">
    <property type="entry name" value="Winged helix' DNA-binding domain"/>
    <property type="match status" value="1"/>
</dbReference>
<dbReference type="GO" id="GO:0003677">
    <property type="term" value="F:DNA binding"/>
    <property type="evidence" value="ECO:0007669"/>
    <property type="project" value="UniProtKB-KW"/>
</dbReference>
<evidence type="ECO:0000256" key="1">
    <source>
        <dbReference type="ARBA" id="ARBA00009437"/>
    </source>
</evidence>
<reference evidence="6 7" key="1">
    <citation type="submission" date="2017-09" db="EMBL/GenBank/DDBJ databases">
        <authorList>
            <person name="Ehlers B."/>
            <person name="Leendertz F.H."/>
        </authorList>
    </citation>
    <scope>NUCLEOTIDE SEQUENCE [LARGE SCALE GENOMIC DNA]</scope>
    <source>
        <strain evidence="6 7">DSM 18289</strain>
    </source>
</reference>
<dbReference type="PANTHER" id="PTHR30346">
    <property type="entry name" value="TRANSCRIPTIONAL DUAL REGULATOR HCAR-RELATED"/>
    <property type="match status" value="1"/>
</dbReference>
<keyword evidence="3" id="KW-0238">DNA-binding</keyword>
<dbReference type="Gene3D" id="1.10.10.10">
    <property type="entry name" value="Winged helix-like DNA-binding domain superfamily/Winged helix DNA-binding domain"/>
    <property type="match status" value="1"/>
</dbReference>
<keyword evidence="2" id="KW-0805">Transcription regulation</keyword>
<dbReference type="Proteomes" id="UP000219439">
    <property type="component" value="Unassembled WGS sequence"/>
</dbReference>
<dbReference type="InterPro" id="IPR000847">
    <property type="entry name" value="LysR_HTH_N"/>
</dbReference>
<dbReference type="Pfam" id="PF00126">
    <property type="entry name" value="HTH_1"/>
    <property type="match status" value="1"/>
</dbReference>
<dbReference type="GO" id="GO:0032993">
    <property type="term" value="C:protein-DNA complex"/>
    <property type="evidence" value="ECO:0007669"/>
    <property type="project" value="TreeGrafter"/>
</dbReference>
<comment type="similarity">
    <text evidence="1">Belongs to the LysR transcriptional regulatory family.</text>
</comment>
<feature type="domain" description="HTH lysR-type" evidence="5">
    <location>
        <begin position="1"/>
        <end position="60"/>
    </location>
</feature>
<dbReference type="Gene3D" id="3.40.190.290">
    <property type="match status" value="1"/>
</dbReference>
<dbReference type="InterPro" id="IPR036388">
    <property type="entry name" value="WH-like_DNA-bd_sf"/>
</dbReference>
<sequence length="287" mass="31640">MKLSINQLRALEAVVRTGSFSAAAKELGISQPSVSNHLLALEKHYCAQLIHRNGRLAEPTELCSEVLSRIRSVLAMTREVEQILEGRKQLQTGTIRLGYSTYQFALPVISKFMEQYPDVNIEARAMASHDLMPLLQDGNFDVAFISAKSPPPEVNAFEMRIEQMVAVVGKEHPLAQFEMLQWKQLADLPLIQREKSSETRRVFEANAIKAGISLKTVLALGSWGSIVTSVQSGMGVGIAMAGEVTELDNLVAIPIDDNELTVSHFLICLPEMQHIASIQAIFDIASQ</sequence>
<organism evidence="6 7">
    <name type="scientific">Cohaesibacter gelatinilyticus</name>
    <dbReference type="NCBI Taxonomy" id="372072"/>
    <lineage>
        <taxon>Bacteria</taxon>
        <taxon>Pseudomonadati</taxon>
        <taxon>Pseudomonadota</taxon>
        <taxon>Alphaproteobacteria</taxon>
        <taxon>Hyphomicrobiales</taxon>
        <taxon>Cohaesibacteraceae</taxon>
    </lineage>
</organism>